<keyword evidence="1" id="KW-0812">Transmembrane</keyword>
<evidence type="ECO:0000313" key="2">
    <source>
        <dbReference type="EMBL" id="KAB1639344.1"/>
    </source>
</evidence>
<dbReference type="EMBL" id="WBJX01000001">
    <property type="protein sequence ID" value="KAB1639344.1"/>
    <property type="molecule type" value="Genomic_DNA"/>
</dbReference>
<gene>
    <name evidence="2" type="ORF">F8O03_03120</name>
</gene>
<comment type="caution">
    <text evidence="2">The sequence shown here is derived from an EMBL/GenBank/DDBJ whole genome shotgun (WGS) entry which is preliminary data.</text>
</comment>
<dbReference type="OrthoDB" id="5125278at2"/>
<keyword evidence="3" id="KW-1185">Reference proteome</keyword>
<evidence type="ECO:0000256" key="1">
    <source>
        <dbReference type="SAM" id="Phobius"/>
    </source>
</evidence>
<keyword evidence="1" id="KW-0472">Membrane</keyword>
<keyword evidence="1" id="KW-1133">Transmembrane helix</keyword>
<feature type="transmembrane region" description="Helical" evidence="1">
    <location>
        <begin position="70"/>
        <end position="94"/>
    </location>
</feature>
<proteinExistence type="predicted"/>
<protein>
    <submittedName>
        <fullName evidence="2">Uncharacterized protein</fullName>
    </submittedName>
</protein>
<accession>A0A7J5B5I9</accession>
<feature type="transmembrane region" description="Helical" evidence="1">
    <location>
        <begin position="35"/>
        <end position="58"/>
    </location>
</feature>
<feature type="transmembrane region" description="Helical" evidence="1">
    <location>
        <begin position="6"/>
        <end position="23"/>
    </location>
</feature>
<evidence type="ECO:0000313" key="3">
    <source>
        <dbReference type="Proteomes" id="UP000490386"/>
    </source>
</evidence>
<name>A0A7J5B5I9_9MICO</name>
<dbReference type="Proteomes" id="UP000490386">
    <property type="component" value="Unassembled WGS sequence"/>
</dbReference>
<dbReference type="RefSeq" id="WP_151422314.1">
    <property type="nucleotide sequence ID" value="NZ_CANKVH010000007.1"/>
</dbReference>
<dbReference type="AlphaFoldDB" id="A0A7J5B5I9"/>
<reference evidence="2 3" key="1">
    <citation type="submission" date="2019-09" db="EMBL/GenBank/DDBJ databases">
        <title>Phylogeny of genus Pseudoclavibacter and closely related genus.</title>
        <authorList>
            <person name="Li Y."/>
        </authorList>
    </citation>
    <scope>NUCLEOTIDE SEQUENCE [LARGE SCALE GENOMIC DNA]</scope>
    <source>
        <strain evidence="2 3">THG-MD12</strain>
    </source>
</reference>
<organism evidence="2 3">
    <name type="scientific">Pseudoclavibacter terrae</name>
    <dbReference type="NCBI Taxonomy" id="1530195"/>
    <lineage>
        <taxon>Bacteria</taxon>
        <taxon>Bacillati</taxon>
        <taxon>Actinomycetota</taxon>
        <taxon>Actinomycetes</taxon>
        <taxon>Micrococcales</taxon>
        <taxon>Microbacteriaceae</taxon>
        <taxon>Pseudoclavibacter</taxon>
    </lineage>
</organism>
<sequence length="109" mass="11247">MVDLISYAALALPVAVFILLSLTSKLWPRATAAGAWTALGVGIIVSAYGVVSMAVPSLDPTDPDFFLGSFLFAASLIAGGVGTMLIVGVFGAAARFRTIRARRLAHVPA</sequence>